<dbReference type="SUPFAM" id="SSF81383">
    <property type="entry name" value="F-box domain"/>
    <property type="match status" value="1"/>
</dbReference>
<dbReference type="GO" id="GO:0031146">
    <property type="term" value="P:SCF-dependent proteasomal ubiquitin-dependent protein catabolic process"/>
    <property type="evidence" value="ECO:0007669"/>
    <property type="project" value="TreeGrafter"/>
</dbReference>
<sequence length="561" mass="61133">MTMDTSNKHEPQMTVWAANPTMETRPLTGAGRTVSELLEDSGNCRPIINQELKLRLLGDSLFSEQQKLSHVLDWAHSFLSSGSEVNHQFCRADSLILADEEQRERPAYMHPSAAKCHHTVSCTAGGSEVFGHFPDDPCISFSFIPEREKENKKKVFGTARNLKLSYKTPAALSERDISGHTMELSDESAALTTIPGLSPERIGCDPGVEGYQSGVEGQKTKVVGQTASLRPCEKQSVSLSSPTNKEIFQSSTHTPLHDDPGPTSSASGACRCKQTDKYNPAGVPVCDRWLCLLDEVWLSILPLLPHSDLSREAQLCSRLHTLATDHTLCENLRIANSDLTERCLLCVGRRRPHSLCLYSCSGLSLTSCGLQMFFTLCGNFLMEVKVTSCTGPGLHGDQMLRLIGQLCRHVTSVDVGWSGATDTGVKALSDCCPGSCPGVTDLTMHSISKYTPCIRSLDGSGCKAVTDAGVQSLALGCRRLQQLNLSSTGTGNRGVTLLANYCSRQLQTVKLNFCHITLENILKLCRCCKRLKALHLYGCARLPAERAIREVNPAVKVDPLP</sequence>
<evidence type="ECO:0000313" key="2">
    <source>
        <dbReference type="EMBL" id="KAK9522850.1"/>
    </source>
</evidence>
<dbReference type="InterPro" id="IPR036047">
    <property type="entry name" value="F-box-like_dom_sf"/>
</dbReference>
<dbReference type="PANTHER" id="PTHR13318">
    <property type="entry name" value="PARTNER OF PAIRED, ISOFORM B-RELATED"/>
    <property type="match status" value="1"/>
</dbReference>
<comment type="caution">
    <text evidence="2">The sequence shown here is derived from an EMBL/GenBank/DDBJ whole genome shotgun (WGS) entry which is preliminary data.</text>
</comment>
<organism evidence="2 3">
    <name type="scientific">Zoarces viviparus</name>
    <name type="common">Viviparous eelpout</name>
    <name type="synonym">Blennius viviparus</name>
    <dbReference type="NCBI Taxonomy" id="48416"/>
    <lineage>
        <taxon>Eukaryota</taxon>
        <taxon>Metazoa</taxon>
        <taxon>Chordata</taxon>
        <taxon>Craniata</taxon>
        <taxon>Vertebrata</taxon>
        <taxon>Euteleostomi</taxon>
        <taxon>Actinopterygii</taxon>
        <taxon>Neopterygii</taxon>
        <taxon>Teleostei</taxon>
        <taxon>Neoteleostei</taxon>
        <taxon>Acanthomorphata</taxon>
        <taxon>Eupercaria</taxon>
        <taxon>Perciformes</taxon>
        <taxon>Cottioidei</taxon>
        <taxon>Zoarcales</taxon>
        <taxon>Zoarcidae</taxon>
        <taxon>Zoarcinae</taxon>
        <taxon>Zoarces</taxon>
    </lineage>
</organism>
<gene>
    <name evidence="2" type="ORF">VZT92_019289</name>
</gene>
<dbReference type="Gene3D" id="3.80.10.10">
    <property type="entry name" value="Ribonuclease Inhibitor"/>
    <property type="match status" value="1"/>
</dbReference>
<dbReference type="CDD" id="cd22139">
    <property type="entry name" value="F-box_unchar"/>
    <property type="match status" value="1"/>
</dbReference>
<accession>A0AAW1EL55</accession>
<proteinExistence type="predicted"/>
<dbReference type="Proteomes" id="UP001488805">
    <property type="component" value="Unassembled WGS sequence"/>
</dbReference>
<evidence type="ECO:0008006" key="4">
    <source>
        <dbReference type="Google" id="ProtNLM"/>
    </source>
</evidence>
<dbReference type="EMBL" id="JBCEZU010000221">
    <property type="protein sequence ID" value="KAK9522850.1"/>
    <property type="molecule type" value="Genomic_DNA"/>
</dbReference>
<dbReference type="SUPFAM" id="SSF52047">
    <property type="entry name" value="RNI-like"/>
    <property type="match status" value="1"/>
</dbReference>
<dbReference type="AlphaFoldDB" id="A0AAW1EL55"/>
<feature type="region of interest" description="Disordered" evidence="1">
    <location>
        <begin position="241"/>
        <end position="262"/>
    </location>
</feature>
<dbReference type="GO" id="GO:0019005">
    <property type="term" value="C:SCF ubiquitin ligase complex"/>
    <property type="evidence" value="ECO:0007669"/>
    <property type="project" value="TreeGrafter"/>
</dbReference>
<dbReference type="InterPro" id="IPR001611">
    <property type="entry name" value="Leu-rich_rpt"/>
</dbReference>
<protein>
    <recommendedName>
        <fullName evidence="4">F-box/LRR-repeat protein 7</fullName>
    </recommendedName>
</protein>
<name>A0AAW1EL55_ZOAVI</name>
<reference evidence="2 3" key="1">
    <citation type="journal article" date="2024" name="Genome Biol. Evol.">
        <title>Chromosome-level genome assembly of the viviparous eelpout Zoarces viviparus.</title>
        <authorList>
            <person name="Fuhrmann N."/>
            <person name="Brasseur M.V."/>
            <person name="Bakowski C.E."/>
            <person name="Podsiadlowski L."/>
            <person name="Prost S."/>
            <person name="Krehenwinkel H."/>
            <person name="Mayer C."/>
        </authorList>
    </citation>
    <scope>NUCLEOTIDE SEQUENCE [LARGE SCALE GENOMIC DNA]</scope>
    <source>
        <strain evidence="2">NO-MEL_2022_Ind0_liver</strain>
    </source>
</reference>
<evidence type="ECO:0000256" key="1">
    <source>
        <dbReference type="SAM" id="MobiDB-lite"/>
    </source>
</evidence>
<dbReference type="InterPro" id="IPR032675">
    <property type="entry name" value="LRR_dom_sf"/>
</dbReference>
<evidence type="ECO:0000313" key="3">
    <source>
        <dbReference type="Proteomes" id="UP001488805"/>
    </source>
</evidence>
<feature type="compositionally biased region" description="Polar residues" evidence="1">
    <location>
        <begin position="241"/>
        <end position="254"/>
    </location>
</feature>
<dbReference type="Pfam" id="PF13516">
    <property type="entry name" value="LRR_6"/>
    <property type="match status" value="1"/>
</dbReference>
<keyword evidence="3" id="KW-1185">Reference proteome</keyword>